<dbReference type="Gene3D" id="3.10.50.40">
    <property type="match status" value="1"/>
</dbReference>
<dbReference type="PROSITE" id="PS50198">
    <property type="entry name" value="PPIC_PPIASE_2"/>
    <property type="match status" value="1"/>
</dbReference>
<evidence type="ECO:0000256" key="1">
    <source>
        <dbReference type="PROSITE-ProRule" id="PRU00278"/>
    </source>
</evidence>
<dbReference type="Proteomes" id="UP000594688">
    <property type="component" value="Chromosome"/>
</dbReference>
<evidence type="ECO:0000313" key="3">
    <source>
        <dbReference type="EMBL" id="QPJ61089.1"/>
    </source>
</evidence>
<dbReference type="KEGG" id="nli:G3M70_03970"/>
<dbReference type="InterPro" id="IPR000297">
    <property type="entry name" value="PPIase_PpiC"/>
</dbReference>
<organism evidence="3 4">
    <name type="scientific">Candidatus Nitronauta litoralis</name>
    <dbReference type="NCBI Taxonomy" id="2705533"/>
    <lineage>
        <taxon>Bacteria</taxon>
        <taxon>Pseudomonadati</taxon>
        <taxon>Nitrospinota/Tectimicrobiota group</taxon>
        <taxon>Nitrospinota</taxon>
        <taxon>Nitrospinia</taxon>
        <taxon>Nitrospinales</taxon>
        <taxon>Nitrospinaceae</taxon>
        <taxon>Candidatus Nitronauta</taxon>
    </lineage>
</organism>
<proteinExistence type="predicted"/>
<dbReference type="SUPFAM" id="SSF54534">
    <property type="entry name" value="FKBP-like"/>
    <property type="match status" value="1"/>
</dbReference>
<dbReference type="Pfam" id="PF00639">
    <property type="entry name" value="Rotamase"/>
    <property type="match status" value="1"/>
</dbReference>
<gene>
    <name evidence="3" type="ORF">G3M70_03970</name>
</gene>
<evidence type="ECO:0000259" key="2">
    <source>
        <dbReference type="PROSITE" id="PS50198"/>
    </source>
</evidence>
<name>A0A7T0BU70_9BACT</name>
<feature type="domain" description="PpiC" evidence="2">
    <location>
        <begin position="5"/>
        <end position="119"/>
    </location>
</feature>
<evidence type="ECO:0000313" key="4">
    <source>
        <dbReference type="Proteomes" id="UP000594688"/>
    </source>
</evidence>
<dbReference type="InterPro" id="IPR046357">
    <property type="entry name" value="PPIase_dom_sf"/>
</dbReference>
<dbReference type="AlphaFoldDB" id="A0A7T0BU70"/>
<dbReference type="GO" id="GO:0003755">
    <property type="term" value="F:peptidyl-prolyl cis-trans isomerase activity"/>
    <property type="evidence" value="ECO:0007669"/>
    <property type="project" value="UniProtKB-KW"/>
</dbReference>
<protein>
    <recommendedName>
        <fullName evidence="2">PpiC domain-containing protein</fullName>
    </recommendedName>
</protein>
<keyword evidence="1" id="KW-0413">Isomerase</keyword>
<dbReference type="EMBL" id="CP048685">
    <property type="protein sequence ID" value="QPJ61089.1"/>
    <property type="molecule type" value="Genomic_DNA"/>
</dbReference>
<sequence length="134" mass="14969">MVGLSYRIQIRHIVVDKPEVADLLKQTIDEVKGTTARIQMLMRLAEKYSLCDSKSDGGNLGWVELGSNDPRLKDYDPVLENHELEKIIRTAILNHKIVKGRLFGPVETKQGHHLIMIANEFGAENATAFTGSSL</sequence>
<reference evidence="3 4" key="1">
    <citation type="submission" date="2020-02" db="EMBL/GenBank/DDBJ databases">
        <title>Genomic and physiological characterization of two novel Nitrospinaceae genera.</title>
        <authorList>
            <person name="Mueller A.J."/>
            <person name="Jung M.-Y."/>
            <person name="Strachan C.R."/>
            <person name="Herbold C.W."/>
            <person name="Kirkegaard R.H."/>
            <person name="Daims H."/>
        </authorList>
    </citation>
    <scope>NUCLEOTIDE SEQUENCE [LARGE SCALE GENOMIC DNA]</scope>
    <source>
        <strain evidence="3">EB</strain>
    </source>
</reference>
<accession>A0A7T0BU70</accession>
<keyword evidence="1" id="KW-0697">Rotamase</keyword>